<dbReference type="AlphaFoldDB" id="A0A5B8SBK3"/>
<sequence>MGGRVGERAGDASAVRRTSRCIHPFRRAETTLRASP</sequence>
<dbReference type="KEGG" id="ngf:FRF71_03885"/>
<dbReference type="EMBL" id="CP042345">
    <property type="protein sequence ID" value="QEA17445.1"/>
    <property type="molecule type" value="Genomic_DNA"/>
</dbReference>
<evidence type="ECO:0000313" key="2">
    <source>
        <dbReference type="Proteomes" id="UP000321172"/>
    </source>
</evidence>
<reference evidence="1 2" key="1">
    <citation type="journal article" date="2013" name="J. Microbiol. Biotechnol.">
        <title>Novosphingobium ginsenosidimutans sp. nov., with the ability to convert ginsenoside.</title>
        <authorList>
            <person name="Kim J.K."/>
            <person name="He D."/>
            <person name="Liu Q.M."/>
            <person name="Park H.Y."/>
            <person name="Jung M.S."/>
            <person name="Yoon M.H."/>
            <person name="Kim S.C."/>
            <person name="Im W.T."/>
        </authorList>
    </citation>
    <scope>NUCLEOTIDE SEQUENCE [LARGE SCALE GENOMIC DNA]</scope>
    <source>
        <strain evidence="1 2">FW-6</strain>
    </source>
</reference>
<accession>A0A5B8SBK3</accession>
<name>A0A5B8SBK3_9SPHN</name>
<protein>
    <submittedName>
        <fullName evidence="1">Uncharacterized protein</fullName>
    </submittedName>
</protein>
<gene>
    <name evidence="1" type="ORF">FRF71_03885</name>
</gene>
<organism evidence="1 2">
    <name type="scientific">Novosphingobium ginsenosidimutans</name>
    <dbReference type="NCBI Taxonomy" id="1176536"/>
    <lineage>
        <taxon>Bacteria</taxon>
        <taxon>Pseudomonadati</taxon>
        <taxon>Pseudomonadota</taxon>
        <taxon>Alphaproteobacteria</taxon>
        <taxon>Sphingomonadales</taxon>
        <taxon>Sphingomonadaceae</taxon>
        <taxon>Novosphingobium</taxon>
    </lineage>
</organism>
<keyword evidence="2" id="KW-1185">Reference proteome</keyword>
<dbReference type="Proteomes" id="UP000321172">
    <property type="component" value="Chromosome"/>
</dbReference>
<proteinExistence type="predicted"/>
<evidence type="ECO:0000313" key="1">
    <source>
        <dbReference type="EMBL" id="QEA17445.1"/>
    </source>
</evidence>